<name>E9GUE2_DAPPU</name>
<evidence type="ECO:0000313" key="1">
    <source>
        <dbReference type="EMBL" id="EFX76863.1"/>
    </source>
</evidence>
<dbReference type="Proteomes" id="UP000000305">
    <property type="component" value="Unassembled WGS sequence"/>
</dbReference>
<dbReference type="EMBL" id="GL732566">
    <property type="protein sequence ID" value="EFX76863.1"/>
    <property type="molecule type" value="Genomic_DNA"/>
</dbReference>
<proteinExistence type="predicted"/>
<dbReference type="HOGENOM" id="CLU_2851946_0_0_1"/>
<organism evidence="1 2">
    <name type="scientific">Daphnia pulex</name>
    <name type="common">Water flea</name>
    <dbReference type="NCBI Taxonomy" id="6669"/>
    <lineage>
        <taxon>Eukaryota</taxon>
        <taxon>Metazoa</taxon>
        <taxon>Ecdysozoa</taxon>
        <taxon>Arthropoda</taxon>
        <taxon>Crustacea</taxon>
        <taxon>Branchiopoda</taxon>
        <taxon>Diplostraca</taxon>
        <taxon>Cladocera</taxon>
        <taxon>Anomopoda</taxon>
        <taxon>Daphniidae</taxon>
        <taxon>Daphnia</taxon>
    </lineage>
</organism>
<dbReference type="KEGG" id="dpx:DAPPUDRAFT_322033"/>
<reference evidence="1 2" key="1">
    <citation type="journal article" date="2011" name="Science">
        <title>The ecoresponsive genome of Daphnia pulex.</title>
        <authorList>
            <person name="Colbourne J.K."/>
            <person name="Pfrender M.E."/>
            <person name="Gilbert D."/>
            <person name="Thomas W.K."/>
            <person name="Tucker A."/>
            <person name="Oakley T.H."/>
            <person name="Tokishita S."/>
            <person name="Aerts A."/>
            <person name="Arnold G.J."/>
            <person name="Basu M.K."/>
            <person name="Bauer D.J."/>
            <person name="Caceres C.E."/>
            <person name="Carmel L."/>
            <person name="Casola C."/>
            <person name="Choi J.H."/>
            <person name="Detter J.C."/>
            <person name="Dong Q."/>
            <person name="Dusheyko S."/>
            <person name="Eads B.D."/>
            <person name="Frohlich T."/>
            <person name="Geiler-Samerotte K.A."/>
            <person name="Gerlach D."/>
            <person name="Hatcher P."/>
            <person name="Jogdeo S."/>
            <person name="Krijgsveld J."/>
            <person name="Kriventseva E.V."/>
            <person name="Kultz D."/>
            <person name="Laforsch C."/>
            <person name="Lindquist E."/>
            <person name="Lopez J."/>
            <person name="Manak J.R."/>
            <person name="Muller J."/>
            <person name="Pangilinan J."/>
            <person name="Patwardhan R.P."/>
            <person name="Pitluck S."/>
            <person name="Pritham E.J."/>
            <person name="Rechtsteiner A."/>
            <person name="Rho M."/>
            <person name="Rogozin I.B."/>
            <person name="Sakarya O."/>
            <person name="Salamov A."/>
            <person name="Schaack S."/>
            <person name="Shapiro H."/>
            <person name="Shiga Y."/>
            <person name="Skalitzky C."/>
            <person name="Smith Z."/>
            <person name="Souvorov A."/>
            <person name="Sung W."/>
            <person name="Tang Z."/>
            <person name="Tsuchiya D."/>
            <person name="Tu H."/>
            <person name="Vos H."/>
            <person name="Wang M."/>
            <person name="Wolf Y.I."/>
            <person name="Yamagata H."/>
            <person name="Yamada T."/>
            <person name="Ye Y."/>
            <person name="Shaw J.R."/>
            <person name="Andrews J."/>
            <person name="Crease T.J."/>
            <person name="Tang H."/>
            <person name="Lucas S.M."/>
            <person name="Robertson H.M."/>
            <person name="Bork P."/>
            <person name="Koonin E.V."/>
            <person name="Zdobnov E.M."/>
            <person name="Grigoriev I.V."/>
            <person name="Lynch M."/>
            <person name="Boore J.L."/>
        </authorList>
    </citation>
    <scope>NUCLEOTIDE SEQUENCE [LARGE SCALE GENOMIC DNA]</scope>
</reference>
<accession>E9GUE2</accession>
<dbReference type="AlphaFoldDB" id="E9GUE2"/>
<gene>
    <name evidence="1" type="ORF">DAPPUDRAFT_322033</name>
</gene>
<sequence length="65" mass="7481">MSPDKEIADKFMNCEALENVIRLLNNSFDVMNARRPKDGITRANWNGADGRHEILTKLFQCLEET</sequence>
<evidence type="ECO:0000313" key="2">
    <source>
        <dbReference type="Proteomes" id="UP000000305"/>
    </source>
</evidence>
<protein>
    <submittedName>
        <fullName evidence="1">Uncharacterized protein</fullName>
    </submittedName>
</protein>
<keyword evidence="2" id="KW-1185">Reference proteome</keyword>
<dbReference type="InParanoid" id="E9GUE2"/>